<feature type="signal peptide" evidence="1">
    <location>
        <begin position="1"/>
        <end position="23"/>
    </location>
</feature>
<evidence type="ECO:0000313" key="3">
    <source>
        <dbReference type="Proteomes" id="UP000289856"/>
    </source>
</evidence>
<accession>A0A3T1D706</accession>
<feature type="chain" id="PRO_5019573068" description="SnoaL-like domain-containing protein" evidence="1">
    <location>
        <begin position="24"/>
        <end position="188"/>
    </location>
</feature>
<reference evidence="2 3" key="1">
    <citation type="submission" date="2019-01" db="EMBL/GenBank/DDBJ databases">
        <title>Complete genome sequence of Cohnella hallensis HS21 isolated from Korean fir (Abies koreana) rhizospheric soil.</title>
        <authorList>
            <person name="Jiang L."/>
            <person name="Kang S.W."/>
            <person name="Kim S."/>
            <person name="Jung J."/>
            <person name="Kim C.Y."/>
            <person name="Kim D.H."/>
            <person name="Kim S.W."/>
            <person name="Lee J."/>
        </authorList>
    </citation>
    <scope>NUCLEOTIDE SEQUENCE [LARGE SCALE GENOMIC DNA]</scope>
    <source>
        <strain evidence="2 3">HS21</strain>
    </source>
</reference>
<evidence type="ECO:0000313" key="2">
    <source>
        <dbReference type="EMBL" id="BBI33862.1"/>
    </source>
</evidence>
<dbReference type="EMBL" id="AP019400">
    <property type="protein sequence ID" value="BBI33862.1"/>
    <property type="molecule type" value="Genomic_DNA"/>
</dbReference>
<organism evidence="2 3">
    <name type="scientific">Cohnella abietis</name>
    <dbReference type="NCBI Taxonomy" id="2507935"/>
    <lineage>
        <taxon>Bacteria</taxon>
        <taxon>Bacillati</taxon>
        <taxon>Bacillota</taxon>
        <taxon>Bacilli</taxon>
        <taxon>Bacillales</taxon>
        <taxon>Paenibacillaceae</taxon>
        <taxon>Cohnella</taxon>
    </lineage>
</organism>
<keyword evidence="1" id="KW-0732">Signal</keyword>
<keyword evidence="3" id="KW-1185">Reference proteome</keyword>
<evidence type="ECO:0008006" key="4">
    <source>
        <dbReference type="Google" id="ProtNLM"/>
    </source>
</evidence>
<evidence type="ECO:0000256" key="1">
    <source>
        <dbReference type="SAM" id="SignalP"/>
    </source>
</evidence>
<dbReference type="Proteomes" id="UP000289856">
    <property type="component" value="Chromosome"/>
</dbReference>
<gene>
    <name evidence="2" type="ORF">KCTCHS21_32610</name>
</gene>
<dbReference type="RefSeq" id="WP_130610249.1">
    <property type="nucleotide sequence ID" value="NZ_AP019400.1"/>
</dbReference>
<proteinExistence type="predicted"/>
<dbReference type="KEGG" id="cohn:KCTCHS21_32610"/>
<sequence length="188" mass="21833">MIRKILLVSILSLILVSTSPAYANSKNTQPITIVKKVFEDVNEQKWCSIPELWTSKQRESYSLFFCKNSTSDRSDGLFNIKKASIIDWRELPSKIGINHMSNGVRQAIEDEHLESKFFYVAVDLQVKIESKYFINGTNYPLFALIKEKNNDWRIIQMSVVPTSSMIQNGYGFNTQDEKTFDERRLQYT</sequence>
<protein>
    <recommendedName>
        <fullName evidence="4">SnoaL-like domain-containing protein</fullName>
    </recommendedName>
</protein>
<dbReference type="OrthoDB" id="2879237at2"/>
<name>A0A3T1D706_9BACL</name>
<dbReference type="AlphaFoldDB" id="A0A3T1D706"/>